<dbReference type="HAMAP" id="MF_00839">
    <property type="entry name" value="HPF"/>
    <property type="match status" value="1"/>
</dbReference>
<dbReference type="InterPro" id="IPR032528">
    <property type="entry name" value="Ribosom_S30AE_C"/>
</dbReference>
<sequence length="220" mass="24575">MEIVVVGRHVEVPDRFRRHVEDKLSKVTQLAPRAQRVDVELTHERNPRQSDVSERVELTVKGKGPVIRAEARADDAYAALDVATSKLMERLRRARDRRKDHHKGLSSVKSEAPPVLAEDVLPEPAPAVDDAQRDSAATPAPGEAVESWWGDSPVVIREKLHQAHPMTLDDALYEMEMVGHDFFLFIDAETALPSVAYRRRGWSYGVIRLDAPVAAPVDAL</sequence>
<dbReference type="Pfam" id="PF02482">
    <property type="entry name" value="Ribosomal_S30AE"/>
    <property type="match status" value="1"/>
</dbReference>
<evidence type="ECO:0000313" key="7">
    <source>
        <dbReference type="Proteomes" id="UP000054314"/>
    </source>
</evidence>
<dbReference type="EMBL" id="AXCZ01000038">
    <property type="protein sequence ID" value="KGM13529.1"/>
    <property type="molecule type" value="Genomic_DNA"/>
</dbReference>
<dbReference type="GO" id="GO:0022627">
    <property type="term" value="C:cytosolic small ribosomal subunit"/>
    <property type="evidence" value="ECO:0007669"/>
    <property type="project" value="TreeGrafter"/>
</dbReference>
<comment type="subcellular location">
    <subcellularLocation>
        <location evidence="3">Cytoplasm</location>
    </subcellularLocation>
</comment>
<dbReference type="SUPFAM" id="SSF69754">
    <property type="entry name" value="Ribosome binding protein Y (YfiA homologue)"/>
    <property type="match status" value="1"/>
</dbReference>
<dbReference type="PANTHER" id="PTHR33231">
    <property type="entry name" value="30S RIBOSOMAL PROTEIN"/>
    <property type="match status" value="1"/>
</dbReference>
<keyword evidence="1 3" id="KW-0963">Cytoplasm</keyword>
<dbReference type="Pfam" id="PF16321">
    <property type="entry name" value="Ribosom_S30AE_C"/>
    <property type="match status" value="1"/>
</dbReference>
<keyword evidence="6" id="KW-0687">Ribonucleoprotein</keyword>
<comment type="subunit">
    <text evidence="3">Interacts with 100S ribosomes.</text>
</comment>
<dbReference type="Gene3D" id="3.30.505.50">
    <property type="entry name" value="Sigma 54 modulation/S30EA ribosomal protein, C-terminal domain"/>
    <property type="match status" value="1"/>
</dbReference>
<evidence type="ECO:0000256" key="1">
    <source>
        <dbReference type="ARBA" id="ARBA00022490"/>
    </source>
</evidence>
<dbReference type="RefSeq" id="WP_035059025.1">
    <property type="nucleotide sequence ID" value="NZ_AXCZ01000038.1"/>
</dbReference>
<evidence type="ECO:0000256" key="2">
    <source>
        <dbReference type="ARBA" id="ARBA00022845"/>
    </source>
</evidence>
<dbReference type="InterPro" id="IPR036567">
    <property type="entry name" value="RHF-like"/>
</dbReference>
<gene>
    <name evidence="3" type="primary">hpf</name>
    <name evidence="6" type="ORF">N869_13460</name>
</gene>
<dbReference type="OrthoDB" id="9794975at2"/>
<dbReference type="InterPro" id="IPR034694">
    <property type="entry name" value="HPF_long/plastid"/>
</dbReference>
<feature type="region of interest" description="Disordered" evidence="4">
    <location>
        <begin position="95"/>
        <end position="116"/>
    </location>
</feature>
<dbReference type="InterPro" id="IPR050574">
    <property type="entry name" value="HPF/YfiA_ribosome-assoc"/>
</dbReference>
<keyword evidence="6" id="KW-0689">Ribosomal protein</keyword>
<dbReference type="GO" id="GO:0043024">
    <property type="term" value="F:ribosomal small subunit binding"/>
    <property type="evidence" value="ECO:0007669"/>
    <property type="project" value="TreeGrafter"/>
</dbReference>
<feature type="compositionally biased region" description="Basic residues" evidence="4">
    <location>
        <begin position="95"/>
        <end position="104"/>
    </location>
</feature>
<dbReference type="Gene3D" id="3.30.160.100">
    <property type="entry name" value="Ribosome hibernation promotion factor-like"/>
    <property type="match status" value="1"/>
</dbReference>
<dbReference type="AlphaFoldDB" id="A0A0A0C2A7"/>
<proteinExistence type="inferred from homology"/>
<evidence type="ECO:0000313" key="6">
    <source>
        <dbReference type="EMBL" id="KGM13529.1"/>
    </source>
</evidence>
<dbReference type="NCBIfam" id="TIGR00741">
    <property type="entry name" value="yfiA"/>
    <property type="match status" value="1"/>
</dbReference>
<keyword evidence="2 3" id="KW-0810">Translation regulation</keyword>
<evidence type="ECO:0000256" key="3">
    <source>
        <dbReference type="HAMAP-Rule" id="MF_00839"/>
    </source>
</evidence>
<reference evidence="6 7" key="1">
    <citation type="submission" date="2013-08" db="EMBL/GenBank/DDBJ databases">
        <title>Genome sequencing of Cellulomonas bogoriensis 69B4.</title>
        <authorList>
            <person name="Chen F."/>
            <person name="Li Y."/>
            <person name="Wang G."/>
        </authorList>
    </citation>
    <scope>NUCLEOTIDE SEQUENCE [LARGE SCALE GENOMIC DNA]</scope>
    <source>
        <strain evidence="6 7">69B4</strain>
    </source>
</reference>
<dbReference type="FunFam" id="3.30.505.50:FF:000002">
    <property type="entry name" value="Ribosome hibernation promoting factor"/>
    <property type="match status" value="1"/>
</dbReference>
<dbReference type="GO" id="GO:0045900">
    <property type="term" value="P:negative regulation of translational elongation"/>
    <property type="evidence" value="ECO:0007669"/>
    <property type="project" value="TreeGrafter"/>
</dbReference>
<comment type="similarity">
    <text evidence="3">Belongs to the HPF/YfiA ribosome-associated protein family. Long HPF subfamily.</text>
</comment>
<feature type="region of interest" description="Disordered" evidence="4">
    <location>
        <begin position="126"/>
        <end position="145"/>
    </location>
</feature>
<dbReference type="PANTHER" id="PTHR33231:SF1">
    <property type="entry name" value="30S RIBOSOMAL PROTEIN"/>
    <property type="match status" value="1"/>
</dbReference>
<evidence type="ECO:0000256" key="4">
    <source>
        <dbReference type="SAM" id="MobiDB-lite"/>
    </source>
</evidence>
<evidence type="ECO:0000259" key="5">
    <source>
        <dbReference type="Pfam" id="PF16321"/>
    </source>
</evidence>
<comment type="caution">
    <text evidence="6">The sequence shown here is derived from an EMBL/GenBank/DDBJ whole genome shotgun (WGS) entry which is preliminary data.</text>
</comment>
<accession>A0A0A0C2A7</accession>
<feature type="domain" description="Sigma 54 modulation/S30EA ribosomal protein C-terminal" evidence="5">
    <location>
        <begin position="152"/>
        <end position="206"/>
    </location>
</feature>
<keyword evidence="7" id="KW-1185">Reference proteome</keyword>
<dbReference type="InterPro" id="IPR038416">
    <property type="entry name" value="Ribosom_S30AE_C_sf"/>
</dbReference>
<dbReference type="CDD" id="cd00552">
    <property type="entry name" value="RaiA"/>
    <property type="match status" value="1"/>
</dbReference>
<dbReference type="Proteomes" id="UP000054314">
    <property type="component" value="Unassembled WGS sequence"/>
</dbReference>
<name>A0A0A0C2A7_9CELL</name>
<comment type="function">
    <text evidence="3">Required for dimerization of active 70S ribosomes into 100S ribosomes in stationary phase; 100S ribosomes are translationally inactive and sometimes present during exponential growth.</text>
</comment>
<dbReference type="InterPro" id="IPR003489">
    <property type="entry name" value="RHF/RaiA"/>
</dbReference>
<protein>
    <recommendedName>
        <fullName evidence="3">Ribosome hibernation promoting factor</fullName>
        <shortName evidence="3">HPF</shortName>
    </recommendedName>
</protein>
<organism evidence="6 7">
    <name type="scientific">Cellulomonas bogoriensis 69B4 = DSM 16987</name>
    <dbReference type="NCBI Taxonomy" id="1386082"/>
    <lineage>
        <taxon>Bacteria</taxon>
        <taxon>Bacillati</taxon>
        <taxon>Actinomycetota</taxon>
        <taxon>Actinomycetes</taxon>
        <taxon>Micrococcales</taxon>
        <taxon>Cellulomonadaceae</taxon>
        <taxon>Cellulomonas</taxon>
    </lineage>
</organism>